<evidence type="ECO:0000313" key="1">
    <source>
        <dbReference type="EMBL" id="KXS09326.1"/>
    </source>
</evidence>
<keyword evidence="2" id="KW-1185">Reference proteome</keyword>
<accession>A0A138ZXW9</accession>
<dbReference type="InterPro" id="IPR032675">
    <property type="entry name" value="LRR_dom_sf"/>
</dbReference>
<dbReference type="EMBL" id="KQ965870">
    <property type="protein sequence ID" value="KXS09326.1"/>
    <property type="molecule type" value="Genomic_DNA"/>
</dbReference>
<evidence type="ECO:0000313" key="2">
    <source>
        <dbReference type="Proteomes" id="UP000070544"/>
    </source>
</evidence>
<protein>
    <recommendedName>
        <fullName evidence="3">RNI-like protein</fullName>
    </recommendedName>
</protein>
<dbReference type="Gene3D" id="3.80.10.10">
    <property type="entry name" value="Ribonuclease Inhibitor"/>
    <property type="match status" value="1"/>
</dbReference>
<proteinExistence type="predicted"/>
<dbReference type="AlphaFoldDB" id="A0A138ZXW9"/>
<gene>
    <name evidence="1" type="ORF">M427DRAFT_238497</name>
</gene>
<evidence type="ECO:0008006" key="3">
    <source>
        <dbReference type="Google" id="ProtNLM"/>
    </source>
</evidence>
<reference evidence="1 2" key="1">
    <citation type="journal article" date="2015" name="Genome Biol. Evol.">
        <title>Phylogenomic analyses indicate that early fungi evolved digesting cell walls of algal ancestors of land plants.</title>
        <authorList>
            <person name="Chang Y."/>
            <person name="Wang S."/>
            <person name="Sekimoto S."/>
            <person name="Aerts A.L."/>
            <person name="Choi C."/>
            <person name="Clum A."/>
            <person name="LaButti K.M."/>
            <person name="Lindquist E.A."/>
            <person name="Yee Ngan C."/>
            <person name="Ohm R.A."/>
            <person name="Salamov A.A."/>
            <person name="Grigoriev I.V."/>
            <person name="Spatafora J.W."/>
            <person name="Berbee M.L."/>
        </authorList>
    </citation>
    <scope>NUCLEOTIDE SEQUENCE [LARGE SCALE GENOMIC DNA]</scope>
    <source>
        <strain evidence="1 2">JEL478</strain>
    </source>
</reference>
<organism evidence="1 2">
    <name type="scientific">Gonapodya prolifera (strain JEL478)</name>
    <name type="common">Monoblepharis prolifera</name>
    <dbReference type="NCBI Taxonomy" id="1344416"/>
    <lineage>
        <taxon>Eukaryota</taxon>
        <taxon>Fungi</taxon>
        <taxon>Fungi incertae sedis</taxon>
        <taxon>Chytridiomycota</taxon>
        <taxon>Chytridiomycota incertae sedis</taxon>
        <taxon>Monoblepharidomycetes</taxon>
        <taxon>Monoblepharidales</taxon>
        <taxon>Gonapodyaceae</taxon>
        <taxon>Gonapodya</taxon>
    </lineage>
</organism>
<dbReference type="SUPFAM" id="SSF52047">
    <property type="entry name" value="RNI-like"/>
    <property type="match status" value="1"/>
</dbReference>
<dbReference type="Proteomes" id="UP000070544">
    <property type="component" value="Unassembled WGS sequence"/>
</dbReference>
<name>A0A138ZXW9_GONPJ</name>
<sequence length="206" mass="23027">MSKSGCYVSTVVFHYRTTLWLPHVQQLHEMDTGPNDTLMSSVTGLRYLKHIAIGCVPMGTQGALRTNLSGLTHLETLELTEFSSIVTEDLRWLAEDAEFSLRSLRIGTISSLATPSLQMYLPKLFRHHARTLQSIMIVDEEAYCAGLLPSLAQECPNLKRVALFVKPAPKDELMKFCSTLHGLEAFALQVGRHYVSCASNYMLFCS</sequence>